<dbReference type="GO" id="GO:0005634">
    <property type="term" value="C:nucleus"/>
    <property type="evidence" value="ECO:0007669"/>
    <property type="project" value="UniProtKB-SubCell"/>
</dbReference>
<evidence type="ECO:0000256" key="5">
    <source>
        <dbReference type="ARBA" id="ARBA00023125"/>
    </source>
</evidence>
<name>A0ABD1J8J4_9TELE</name>
<dbReference type="PROSITE" id="PS50071">
    <property type="entry name" value="HOMEOBOX_2"/>
    <property type="match status" value="1"/>
</dbReference>
<dbReference type="PANTHER" id="PTHR24339">
    <property type="entry name" value="HOMEOBOX PROTEIN EMX-RELATED"/>
    <property type="match status" value="1"/>
</dbReference>
<dbReference type="PANTHER" id="PTHR24339:SF32">
    <property type="entry name" value="VENTRAL ANTERIOR HOMEOBOX 1"/>
    <property type="match status" value="1"/>
</dbReference>
<accession>A0ABD1J8J4</accession>
<keyword evidence="4" id="KW-0805">Transcription regulation</keyword>
<protein>
    <recommendedName>
        <fullName evidence="12">Homeobox domain-containing protein</fullName>
    </recommendedName>
</protein>
<dbReference type="InterPro" id="IPR050877">
    <property type="entry name" value="EMX-VAX-Noto_Homeobox_TFs"/>
</dbReference>
<dbReference type="SUPFAM" id="SSF46689">
    <property type="entry name" value="Homeodomain-like"/>
    <property type="match status" value="1"/>
</dbReference>
<feature type="domain" description="Homeobox" evidence="12">
    <location>
        <begin position="90"/>
        <end position="150"/>
    </location>
</feature>
<evidence type="ECO:0000313" key="14">
    <source>
        <dbReference type="Proteomes" id="UP001591681"/>
    </source>
</evidence>
<evidence type="ECO:0000256" key="4">
    <source>
        <dbReference type="ARBA" id="ARBA00023015"/>
    </source>
</evidence>
<keyword evidence="14" id="KW-1185">Reference proteome</keyword>
<feature type="region of interest" description="Disordered" evidence="11">
    <location>
        <begin position="221"/>
        <end position="286"/>
    </location>
</feature>
<dbReference type="FunFam" id="1.10.10.60:FF:000375">
    <property type="entry name" value="Ventral anterior homeobox 1"/>
    <property type="match status" value="1"/>
</dbReference>
<evidence type="ECO:0000256" key="2">
    <source>
        <dbReference type="ARBA" id="ARBA00007397"/>
    </source>
</evidence>
<feature type="region of interest" description="Disordered" evidence="11">
    <location>
        <begin position="1"/>
        <end position="61"/>
    </location>
</feature>
<feature type="DNA-binding region" description="Homeobox" evidence="9">
    <location>
        <begin position="92"/>
        <end position="151"/>
    </location>
</feature>
<dbReference type="AlphaFoldDB" id="A0ABD1J8J4"/>
<evidence type="ECO:0000256" key="3">
    <source>
        <dbReference type="ARBA" id="ARBA00022473"/>
    </source>
</evidence>
<evidence type="ECO:0000313" key="13">
    <source>
        <dbReference type="EMBL" id="KAL2083399.1"/>
    </source>
</evidence>
<keyword evidence="6 9" id="KW-0371">Homeobox</keyword>
<keyword evidence="8 9" id="KW-0539">Nucleus</keyword>
<sequence>MEVRYNQEQEPGMMLKNGLKEGKEGKESQGSVSKSFLKEPPESFSPSAASDTCDKSRSSTGDPDYCRRILVRDAKGSIREIILPKGLDLDRPKRTRTSFTAEQLYRLEMEFQRCQYVVGRERTELARQLNLSETQVKVWFQNRRTKQKKDQGKDTELRSVVSETAATCSVLRLLEQGRLLTNPGLPGLLPHCGSALRGPSMGLGVGVGIATANDPSGVAGGGGGASGGGGGSCSSSGSGSVGATASASPPLPPVTSAAAAVTGLQGSPPGGPHPHHPPHPHPGIFSFPMPSLLGTVASRISSTPLGMAGSLAGNLQELSARYLSSSAFEPYSRTNGKEALDKKALE</sequence>
<evidence type="ECO:0000256" key="10">
    <source>
        <dbReference type="RuleBase" id="RU000682"/>
    </source>
</evidence>
<evidence type="ECO:0000256" key="11">
    <source>
        <dbReference type="SAM" id="MobiDB-lite"/>
    </source>
</evidence>
<dbReference type="Gene3D" id="1.10.10.60">
    <property type="entry name" value="Homeodomain-like"/>
    <property type="match status" value="1"/>
</dbReference>
<dbReference type="GO" id="GO:0003677">
    <property type="term" value="F:DNA binding"/>
    <property type="evidence" value="ECO:0007669"/>
    <property type="project" value="UniProtKB-UniRule"/>
</dbReference>
<organism evidence="13 14">
    <name type="scientific">Coilia grayii</name>
    <name type="common">Gray's grenadier anchovy</name>
    <dbReference type="NCBI Taxonomy" id="363190"/>
    <lineage>
        <taxon>Eukaryota</taxon>
        <taxon>Metazoa</taxon>
        <taxon>Chordata</taxon>
        <taxon>Craniata</taxon>
        <taxon>Vertebrata</taxon>
        <taxon>Euteleostomi</taxon>
        <taxon>Actinopterygii</taxon>
        <taxon>Neopterygii</taxon>
        <taxon>Teleostei</taxon>
        <taxon>Clupei</taxon>
        <taxon>Clupeiformes</taxon>
        <taxon>Clupeoidei</taxon>
        <taxon>Engraulidae</taxon>
        <taxon>Coilinae</taxon>
        <taxon>Coilia</taxon>
    </lineage>
</organism>
<feature type="compositionally biased region" description="Basic and acidic residues" evidence="11">
    <location>
        <begin position="18"/>
        <end position="27"/>
    </location>
</feature>
<evidence type="ECO:0000256" key="6">
    <source>
        <dbReference type="ARBA" id="ARBA00023155"/>
    </source>
</evidence>
<feature type="compositionally biased region" description="Gly residues" evidence="11">
    <location>
        <begin position="221"/>
        <end position="232"/>
    </location>
</feature>
<evidence type="ECO:0000259" key="12">
    <source>
        <dbReference type="PROSITE" id="PS50071"/>
    </source>
</evidence>
<evidence type="ECO:0000256" key="8">
    <source>
        <dbReference type="ARBA" id="ARBA00023242"/>
    </source>
</evidence>
<comment type="subcellular location">
    <subcellularLocation>
        <location evidence="1 9 10">Nucleus</location>
    </subcellularLocation>
</comment>
<dbReference type="InterPro" id="IPR001356">
    <property type="entry name" value="HD"/>
</dbReference>
<dbReference type="InterPro" id="IPR000047">
    <property type="entry name" value="HTH_motif"/>
</dbReference>
<keyword evidence="5 9" id="KW-0238">DNA-binding</keyword>
<evidence type="ECO:0000256" key="1">
    <source>
        <dbReference type="ARBA" id="ARBA00004123"/>
    </source>
</evidence>
<reference evidence="13 14" key="1">
    <citation type="submission" date="2024-09" db="EMBL/GenBank/DDBJ databases">
        <title>A chromosome-level genome assembly of Gray's grenadier anchovy, Coilia grayii.</title>
        <authorList>
            <person name="Fu Z."/>
        </authorList>
    </citation>
    <scope>NUCLEOTIDE SEQUENCE [LARGE SCALE GENOMIC DNA]</scope>
    <source>
        <strain evidence="13">G4</strain>
        <tissue evidence="13">Muscle</tissue>
    </source>
</reference>
<gene>
    <name evidence="13" type="ORF">ACEWY4_021172</name>
</gene>
<dbReference type="PRINTS" id="PR00031">
    <property type="entry name" value="HTHREPRESSR"/>
</dbReference>
<dbReference type="Proteomes" id="UP001591681">
    <property type="component" value="Unassembled WGS sequence"/>
</dbReference>
<dbReference type="Pfam" id="PF00046">
    <property type="entry name" value="Homeodomain"/>
    <property type="match status" value="1"/>
</dbReference>
<dbReference type="SMART" id="SM00389">
    <property type="entry name" value="HOX"/>
    <property type="match status" value="1"/>
</dbReference>
<comment type="caution">
    <text evidence="13">The sequence shown here is derived from an EMBL/GenBank/DDBJ whole genome shotgun (WGS) entry which is preliminary data.</text>
</comment>
<dbReference type="PROSITE" id="PS00027">
    <property type="entry name" value="HOMEOBOX_1"/>
    <property type="match status" value="1"/>
</dbReference>
<proteinExistence type="inferred from homology"/>
<evidence type="ECO:0000256" key="9">
    <source>
        <dbReference type="PROSITE-ProRule" id="PRU00108"/>
    </source>
</evidence>
<dbReference type="InterPro" id="IPR017970">
    <property type="entry name" value="Homeobox_CS"/>
</dbReference>
<feature type="compositionally biased region" description="Low complexity" evidence="11">
    <location>
        <begin position="233"/>
        <end position="248"/>
    </location>
</feature>
<dbReference type="InterPro" id="IPR009057">
    <property type="entry name" value="Homeodomain-like_sf"/>
</dbReference>
<keyword evidence="3" id="KW-0217">Developmental protein</keyword>
<evidence type="ECO:0000256" key="7">
    <source>
        <dbReference type="ARBA" id="ARBA00023163"/>
    </source>
</evidence>
<dbReference type="EMBL" id="JBHFQA010000018">
    <property type="protein sequence ID" value="KAL2083399.1"/>
    <property type="molecule type" value="Genomic_DNA"/>
</dbReference>
<dbReference type="CDD" id="cd00086">
    <property type="entry name" value="homeodomain"/>
    <property type="match status" value="1"/>
</dbReference>
<comment type="similarity">
    <text evidence="2">Belongs to the EMX homeobox family.</text>
</comment>
<keyword evidence="7" id="KW-0804">Transcription</keyword>